<dbReference type="Gene3D" id="3.30.420.10">
    <property type="entry name" value="Ribonuclease H-like superfamily/Ribonuclease H"/>
    <property type="match status" value="1"/>
</dbReference>
<gene>
    <name evidence="3" type="ORF">H4Q32_030688</name>
</gene>
<dbReference type="InterPro" id="IPR001584">
    <property type="entry name" value="Integrase_cat-core"/>
</dbReference>
<evidence type="ECO:0000259" key="2">
    <source>
        <dbReference type="PROSITE" id="PS50994"/>
    </source>
</evidence>
<accession>A0ABQ8LC19</accession>
<evidence type="ECO:0000256" key="1">
    <source>
        <dbReference type="SAM" id="MobiDB-lite"/>
    </source>
</evidence>
<dbReference type="PANTHER" id="PTHR47331">
    <property type="entry name" value="PHD-TYPE DOMAIN-CONTAINING PROTEIN"/>
    <property type="match status" value="1"/>
</dbReference>
<feature type="domain" description="Integrase catalytic" evidence="2">
    <location>
        <begin position="361"/>
        <end position="547"/>
    </location>
</feature>
<dbReference type="InterPro" id="IPR008042">
    <property type="entry name" value="Retrotrans_Pao"/>
</dbReference>
<evidence type="ECO:0000313" key="4">
    <source>
        <dbReference type="Proteomes" id="UP000830375"/>
    </source>
</evidence>
<keyword evidence="4" id="KW-1185">Reference proteome</keyword>
<dbReference type="InterPro" id="IPR012337">
    <property type="entry name" value="RNaseH-like_sf"/>
</dbReference>
<dbReference type="EMBL" id="JACTAM010000149">
    <property type="protein sequence ID" value="KAI2647761.1"/>
    <property type="molecule type" value="Genomic_DNA"/>
</dbReference>
<name>A0ABQ8LC19_LABRO</name>
<proteinExistence type="predicted"/>
<feature type="compositionally biased region" description="Polar residues" evidence="1">
    <location>
        <begin position="1"/>
        <end position="10"/>
    </location>
</feature>
<reference evidence="3 4" key="1">
    <citation type="submission" date="2022-01" db="EMBL/GenBank/DDBJ databases">
        <title>A high-quality chromosome-level genome assembly of rohu carp, Labeo rohita.</title>
        <authorList>
            <person name="Arick M.A. II"/>
            <person name="Hsu C.-Y."/>
            <person name="Magbanua Z."/>
            <person name="Pechanova O."/>
            <person name="Grover C."/>
            <person name="Miller E."/>
            <person name="Thrash A."/>
            <person name="Ezzel L."/>
            <person name="Alam S."/>
            <person name="Benzie J."/>
            <person name="Hamilton M."/>
            <person name="Karsi A."/>
            <person name="Lawrence M.L."/>
            <person name="Peterson D.G."/>
        </authorList>
    </citation>
    <scope>NUCLEOTIDE SEQUENCE [LARGE SCALE GENOMIC DNA]</scope>
    <source>
        <strain evidence="4">BAU-BD-2019</strain>
        <tissue evidence="3">Blood</tissue>
    </source>
</reference>
<dbReference type="Pfam" id="PF05380">
    <property type="entry name" value="Peptidase_A17"/>
    <property type="match status" value="1"/>
</dbReference>
<comment type="caution">
    <text evidence="3">The sequence shown here is derived from an EMBL/GenBank/DDBJ whole genome shotgun (WGS) entry which is preliminary data.</text>
</comment>
<organism evidence="3 4">
    <name type="scientific">Labeo rohita</name>
    <name type="common">Indian major carp</name>
    <name type="synonym">Cyprinus rohita</name>
    <dbReference type="NCBI Taxonomy" id="84645"/>
    <lineage>
        <taxon>Eukaryota</taxon>
        <taxon>Metazoa</taxon>
        <taxon>Chordata</taxon>
        <taxon>Craniata</taxon>
        <taxon>Vertebrata</taxon>
        <taxon>Euteleostomi</taxon>
        <taxon>Actinopterygii</taxon>
        <taxon>Neopterygii</taxon>
        <taxon>Teleostei</taxon>
        <taxon>Ostariophysi</taxon>
        <taxon>Cypriniformes</taxon>
        <taxon>Cyprinidae</taxon>
        <taxon>Labeoninae</taxon>
        <taxon>Labeonini</taxon>
        <taxon>Labeo</taxon>
    </lineage>
</organism>
<dbReference type="Proteomes" id="UP000830375">
    <property type="component" value="Unassembled WGS sequence"/>
</dbReference>
<protein>
    <submittedName>
        <fullName evidence="3">Gag-Pol polyprotein</fullName>
    </submittedName>
</protein>
<evidence type="ECO:0000313" key="3">
    <source>
        <dbReference type="EMBL" id="KAI2647761.1"/>
    </source>
</evidence>
<dbReference type="SUPFAM" id="SSF53098">
    <property type="entry name" value="Ribonuclease H-like"/>
    <property type="match status" value="1"/>
</dbReference>
<dbReference type="InterPro" id="IPR036397">
    <property type="entry name" value="RNaseH_sf"/>
</dbReference>
<dbReference type="PROSITE" id="PS50994">
    <property type="entry name" value="INTEGRASE"/>
    <property type="match status" value="1"/>
</dbReference>
<sequence>MTFNFPTSCSKPGEHGSKSYQTFSASPSPERAYGSVAYIQTISPQGDQEIAFLTARSRVSPKKQQSIPRLELCVTLTGAQLAKLLKSELSVPIRQVTLWSDSTTVLAWIQADSCRFKVFVGTRVAEIWELTDPKDWRYVDSKSNPADDTTRGKTLAKLAKPSRWSQGPSFLLLPPDQWPQSPFLSLPTEDAELKHVTFCGLTVPVTNRTLPDWNQFGSYKELLAATARILHGAATPTEVLTTEDYREAELALLLIHKAKYDSTTHLIRVGGRLRQTEQLDESTIHPIVLDPKHPISRLIIQDFDESLHHPGAERVFAEVRRKYWRGREAIRQHQRTCLGCKQWRGQPSIPRMADLPPSRLCLLQPAFYSTGLDCFGPYLIKIGRRHEKRWGIIFKCLTTRAVYLDLLHQMDTDSFLMALRRFITRKGKPFEIISDQGTNFRGGERALQEDFAALHPSLQEQSASHQISFKFNPPGASHFGGCWEREIRSLKSALCSILGDQIVTEEVLRTVLVEIEGILNSKPLGYTFSDIADPDSVTPNMLLMGRPDSSLLQVIYTESEMLSKRRWRHSQLLADQFWRRFLPKLKDCKTSTSFKPLNFTSSLTGRLMSAQFPPASTLVYRTGPDIQ</sequence>
<feature type="region of interest" description="Disordered" evidence="1">
    <location>
        <begin position="1"/>
        <end position="26"/>
    </location>
</feature>